<dbReference type="PANTHER" id="PTHR30298:SF0">
    <property type="entry name" value="PROTEIN YBFL-RELATED"/>
    <property type="match status" value="1"/>
</dbReference>
<dbReference type="InterPro" id="IPR051698">
    <property type="entry name" value="Transposase_11-like"/>
</dbReference>
<feature type="transmembrane region" description="Helical" evidence="2">
    <location>
        <begin position="77"/>
        <end position="100"/>
    </location>
</feature>
<accession>A0ABP6B0E1</accession>
<evidence type="ECO:0000313" key="4">
    <source>
        <dbReference type="EMBL" id="GAA2530473.1"/>
    </source>
</evidence>
<dbReference type="InterPro" id="IPR032806">
    <property type="entry name" value="YbfD_N"/>
</dbReference>
<feature type="region of interest" description="Disordered" evidence="1">
    <location>
        <begin position="160"/>
        <end position="181"/>
    </location>
</feature>
<proteinExistence type="predicted"/>
<evidence type="ECO:0000256" key="2">
    <source>
        <dbReference type="SAM" id="Phobius"/>
    </source>
</evidence>
<reference evidence="5" key="1">
    <citation type="journal article" date="2019" name="Int. J. Syst. Evol. Microbiol.">
        <title>The Global Catalogue of Microorganisms (GCM) 10K type strain sequencing project: providing services to taxonomists for standard genome sequencing and annotation.</title>
        <authorList>
            <consortium name="The Broad Institute Genomics Platform"/>
            <consortium name="The Broad Institute Genome Sequencing Center for Infectious Disease"/>
            <person name="Wu L."/>
            <person name="Ma J."/>
        </authorList>
    </citation>
    <scope>NUCLEOTIDE SEQUENCE [LARGE SCALE GENOMIC DNA]</scope>
    <source>
        <strain evidence="5">JCM 3367</strain>
    </source>
</reference>
<name>A0ABP6B0E1_9ACTN</name>
<evidence type="ECO:0000256" key="1">
    <source>
        <dbReference type="SAM" id="MobiDB-lite"/>
    </source>
</evidence>
<sequence length="385" mass="41045">MIYRFLHAKIASGAVLVSSSSLISPAVDHLADLALREAELAVDTGCDAGALSLAAALVQRLRQVPDPRRTRGRRHSLVVILALTACATLVVGNDSVAAIWQWAARTPQEVHAWLGARYHPWSGRYAIASERAFRRVLTRLDGDALDAALGGYAADVTRGRAPVPQIPKAPGPAEGEQRRAATRSVTCPVPAGLLPAAALDGKLLHGSVTATGKVFLVAAVTHDRGTVLGQRQVADKRGETTATAGLLAGLDVAEMVLAMDALHTTNKTARLITEELHAHYVPILKGNQPLAFHTAQALPSGADTAFADQTAVETDRGHGRTERRAIRAAACDDTLFPSARPAGVPAPARRRRPRRGPDQQRDRSRRHQPAQRSGRTSPPQPLLSF</sequence>
<dbReference type="RefSeq" id="WP_344173997.1">
    <property type="nucleotide sequence ID" value="NZ_BAAARY010000021.1"/>
</dbReference>
<keyword evidence="2" id="KW-0812">Transmembrane</keyword>
<organism evidence="4 5">
    <name type="scientific">Pilimelia columellifera subsp. columellifera</name>
    <dbReference type="NCBI Taxonomy" id="706583"/>
    <lineage>
        <taxon>Bacteria</taxon>
        <taxon>Bacillati</taxon>
        <taxon>Actinomycetota</taxon>
        <taxon>Actinomycetes</taxon>
        <taxon>Micromonosporales</taxon>
        <taxon>Micromonosporaceae</taxon>
        <taxon>Pilimelia</taxon>
    </lineage>
</organism>
<evidence type="ECO:0000313" key="5">
    <source>
        <dbReference type="Proteomes" id="UP001499978"/>
    </source>
</evidence>
<gene>
    <name evidence="4" type="ORF">GCM10010201_32380</name>
</gene>
<dbReference type="EMBL" id="BAAARY010000021">
    <property type="protein sequence ID" value="GAA2530473.1"/>
    <property type="molecule type" value="Genomic_DNA"/>
</dbReference>
<dbReference type="InterPro" id="IPR047647">
    <property type="entry name" value="ISAs1_transpos"/>
</dbReference>
<dbReference type="NCBIfam" id="NF033564">
    <property type="entry name" value="transpos_ISAs1"/>
    <property type="match status" value="1"/>
</dbReference>
<evidence type="ECO:0000259" key="3">
    <source>
        <dbReference type="Pfam" id="PF13808"/>
    </source>
</evidence>
<keyword evidence="2" id="KW-0472">Membrane</keyword>
<feature type="region of interest" description="Disordered" evidence="1">
    <location>
        <begin position="332"/>
        <end position="385"/>
    </location>
</feature>
<protein>
    <recommendedName>
        <fullName evidence="3">H repeat-associated protein N-terminal domain-containing protein</fullName>
    </recommendedName>
</protein>
<feature type="domain" description="H repeat-associated protein N-terminal" evidence="3">
    <location>
        <begin position="59"/>
        <end position="152"/>
    </location>
</feature>
<keyword evidence="2" id="KW-1133">Transmembrane helix</keyword>
<comment type="caution">
    <text evidence="4">The sequence shown here is derived from an EMBL/GenBank/DDBJ whole genome shotgun (WGS) entry which is preliminary data.</text>
</comment>
<keyword evidence="5" id="KW-1185">Reference proteome</keyword>
<dbReference type="PANTHER" id="PTHR30298">
    <property type="entry name" value="H REPEAT-ASSOCIATED PREDICTED TRANSPOSASE"/>
    <property type="match status" value="1"/>
</dbReference>
<feature type="compositionally biased region" description="Low complexity" evidence="1">
    <location>
        <begin position="337"/>
        <end position="347"/>
    </location>
</feature>
<dbReference type="Proteomes" id="UP001499978">
    <property type="component" value="Unassembled WGS sequence"/>
</dbReference>
<dbReference type="Pfam" id="PF13808">
    <property type="entry name" value="DDE_Tnp_1_assoc"/>
    <property type="match status" value="1"/>
</dbReference>